<dbReference type="EMBL" id="CP019943">
    <property type="protein sequence ID" value="AQU89510.1"/>
    <property type="molecule type" value="Genomic_DNA"/>
</dbReference>
<dbReference type="Gene3D" id="3.20.20.70">
    <property type="entry name" value="Aldolase class I"/>
    <property type="match status" value="1"/>
</dbReference>
<proteinExistence type="predicted"/>
<dbReference type="RefSeq" id="WP_211118628.1">
    <property type="nucleotide sequence ID" value="NZ_CP019943.1"/>
</dbReference>
<organism evidence="1 2">
    <name type="scientific">Carsonella ruddii</name>
    <dbReference type="NCBI Taxonomy" id="114186"/>
    <lineage>
        <taxon>Bacteria</taxon>
        <taxon>Pseudomonadati</taxon>
        <taxon>Pseudomonadota</taxon>
        <taxon>Gammaproteobacteria</taxon>
        <taxon>Oceanospirillales</taxon>
        <taxon>Halomonadaceae</taxon>
        <taxon>Zymobacter group</taxon>
        <taxon>Candidatus Carsonella</taxon>
    </lineage>
</organism>
<evidence type="ECO:0000313" key="1">
    <source>
        <dbReference type="EMBL" id="AQU89510.1"/>
    </source>
</evidence>
<dbReference type="InterPro" id="IPR011060">
    <property type="entry name" value="RibuloseP-bd_barrel"/>
</dbReference>
<gene>
    <name evidence="1" type="ORF">BW244_0092</name>
</gene>
<dbReference type="Proteomes" id="UP000189666">
    <property type="component" value="Chromosome"/>
</dbReference>
<evidence type="ECO:0008006" key="3">
    <source>
        <dbReference type="Google" id="ProtNLM"/>
    </source>
</evidence>
<dbReference type="InterPro" id="IPR013785">
    <property type="entry name" value="Aldolase_TIM"/>
</dbReference>
<name>A0A1U9RRI5_CARRU</name>
<sequence length="153" mass="18626">MNYSYVNNNSFCDNQIFFLLYYFKKFLSIKLEIHIMNKFFKIKNEIKKIFHLENIFLGKNFTIGYNFCWFNIFFLKKKLLIMSVIPGFGNQKFKKKTKYIFLKKTNIDGGINKKIYKIIKKYFNKIIIGSNIIKCKNLNSFFFYNFIINCYFN</sequence>
<reference evidence="1 2" key="1">
    <citation type="submission" date="2017-02" db="EMBL/GenBank/DDBJ databases">
        <title>Complete Genome of Candidatus Carsonella ruddii strain BC, a Nutritional Endosymbiont of Bactericera cockerelli.</title>
        <authorList>
            <person name="Riley A.B."/>
            <person name="Kim D.H."/>
            <person name="Hansen A.K."/>
        </authorList>
    </citation>
    <scope>NUCLEOTIDE SEQUENCE [LARGE SCALE GENOMIC DNA]</scope>
    <source>
        <strain evidence="1 2">BC</strain>
    </source>
</reference>
<protein>
    <recommendedName>
        <fullName evidence="3">Ribulose-phosphate 3-epimerase</fullName>
    </recommendedName>
</protein>
<accession>A0A1U9RRI5</accession>
<dbReference type="AlphaFoldDB" id="A0A1U9RRI5"/>
<dbReference type="SUPFAM" id="SSF51366">
    <property type="entry name" value="Ribulose-phoshate binding barrel"/>
    <property type="match status" value="1"/>
</dbReference>
<evidence type="ECO:0000313" key="2">
    <source>
        <dbReference type="Proteomes" id="UP000189666"/>
    </source>
</evidence>